<dbReference type="AlphaFoldDB" id="A0A6B3LE55"/>
<dbReference type="RefSeq" id="WP_164365641.1">
    <property type="nucleotide sequence ID" value="NZ_CP066776.1"/>
</dbReference>
<keyword evidence="2" id="KW-0812">Transmembrane</keyword>
<keyword evidence="2" id="KW-0472">Membrane</keyword>
<evidence type="ECO:0008006" key="5">
    <source>
        <dbReference type="Google" id="ProtNLM"/>
    </source>
</evidence>
<dbReference type="SUPFAM" id="SSF48452">
    <property type="entry name" value="TPR-like"/>
    <property type="match status" value="1"/>
</dbReference>
<evidence type="ECO:0000256" key="2">
    <source>
        <dbReference type="SAM" id="Phobius"/>
    </source>
</evidence>
<keyword evidence="4" id="KW-1185">Reference proteome</keyword>
<organism evidence="3 4">
    <name type="scientific">Sulfuriroseicoccus oceanibius</name>
    <dbReference type="NCBI Taxonomy" id="2707525"/>
    <lineage>
        <taxon>Bacteria</taxon>
        <taxon>Pseudomonadati</taxon>
        <taxon>Verrucomicrobiota</taxon>
        <taxon>Verrucomicrobiia</taxon>
        <taxon>Verrucomicrobiales</taxon>
        <taxon>Verrucomicrobiaceae</taxon>
        <taxon>Sulfuriroseicoccus</taxon>
    </lineage>
</organism>
<accession>A0A6B3LE55</accession>
<feature type="region of interest" description="Disordered" evidence="1">
    <location>
        <begin position="40"/>
        <end position="83"/>
    </location>
</feature>
<gene>
    <name evidence="3" type="ORF">G3M56_003455</name>
</gene>
<reference evidence="3 4" key="1">
    <citation type="submission" date="2020-12" db="EMBL/GenBank/DDBJ databases">
        <title>Sulforoseuscoccus oceanibium gen. nov., sp. nov., a representative of the phylum Verrucomicrobia with special cytoplasmic membrane, and proposal of Sulforoseuscoccusaceae fam. nov.</title>
        <authorList>
            <person name="Xi F."/>
        </authorList>
    </citation>
    <scope>NUCLEOTIDE SEQUENCE [LARGE SCALE GENOMIC DNA]</scope>
    <source>
        <strain evidence="3 4">T37</strain>
    </source>
</reference>
<dbReference type="Proteomes" id="UP000475117">
    <property type="component" value="Chromosome"/>
</dbReference>
<dbReference type="InterPro" id="IPR011990">
    <property type="entry name" value="TPR-like_helical_dom_sf"/>
</dbReference>
<sequence length="387" mass="42306">MTPTLSSHHPRRGNTFSWVLGLLVVTVIAHVLILLWSQRDRQEPTETSTSAPEPAPIVVEPQGGPTPPLPDSLPPLDGPEQLPALPAPNLLAPVASIRPPVLEPLAPTPPPTLPAPEPAEPNLNINNPIARELVAASITARQRGDVGTAIAKLREAETHIPNHPRLHWEIGSALELMGLAKKAAASFQRVYDAGETEAGAYHRLAAKKLTQGLSLIANQAPIDEKIFIGNIEERRTPIKGPVEGMNLTLAVTLQTRPGVEIEDPGSDVYVVVHLVDTANGAQDELVVSDPPEQQWLDLPVNWNNGGIETLELSYKLPEYNVFRPNIDDKRAQLGYVIELYYKERLVDLIARPRRLARFSPALDAPPAIDHYQDDYDTMEGFTDPADL</sequence>
<protein>
    <recommendedName>
        <fullName evidence="5">Tetratricopeptide repeat protein</fullName>
    </recommendedName>
</protein>
<proteinExistence type="predicted"/>
<feature type="compositionally biased region" description="Pro residues" evidence="1">
    <location>
        <begin position="64"/>
        <end position="77"/>
    </location>
</feature>
<evidence type="ECO:0000313" key="3">
    <source>
        <dbReference type="EMBL" id="QQL45660.1"/>
    </source>
</evidence>
<dbReference type="Gene3D" id="1.25.40.10">
    <property type="entry name" value="Tetratricopeptide repeat domain"/>
    <property type="match status" value="1"/>
</dbReference>
<feature type="transmembrane region" description="Helical" evidence="2">
    <location>
        <begin position="15"/>
        <end position="36"/>
    </location>
</feature>
<dbReference type="KEGG" id="soa:G3M56_003455"/>
<name>A0A6B3LE55_9BACT</name>
<dbReference type="EMBL" id="CP066776">
    <property type="protein sequence ID" value="QQL45660.1"/>
    <property type="molecule type" value="Genomic_DNA"/>
</dbReference>
<keyword evidence="2" id="KW-1133">Transmembrane helix</keyword>
<evidence type="ECO:0000256" key="1">
    <source>
        <dbReference type="SAM" id="MobiDB-lite"/>
    </source>
</evidence>
<evidence type="ECO:0000313" key="4">
    <source>
        <dbReference type="Proteomes" id="UP000475117"/>
    </source>
</evidence>